<feature type="region of interest" description="Disordered" evidence="1">
    <location>
        <begin position="62"/>
        <end position="131"/>
    </location>
</feature>
<dbReference type="AlphaFoldDB" id="A0A8H7ERB7"/>
<name>A0A8H7ERB7_9FUNG</name>
<evidence type="ECO:0000256" key="1">
    <source>
        <dbReference type="SAM" id="MobiDB-lite"/>
    </source>
</evidence>
<accession>A0A8H7ERB7</accession>
<feature type="domain" description="DUF4097" evidence="2">
    <location>
        <begin position="282"/>
        <end position="497"/>
    </location>
</feature>
<evidence type="ECO:0000259" key="2">
    <source>
        <dbReference type="Pfam" id="PF13349"/>
    </source>
</evidence>
<dbReference type="Proteomes" id="UP000605846">
    <property type="component" value="Unassembled WGS sequence"/>
</dbReference>
<reference evidence="3" key="1">
    <citation type="submission" date="2020-01" db="EMBL/GenBank/DDBJ databases">
        <title>Genome Sequencing of Three Apophysomyces-Like Fungal Strains Confirms a Novel Fungal Genus in the Mucoromycota with divergent Burkholderia-like Endosymbiotic Bacteria.</title>
        <authorList>
            <person name="Stajich J.E."/>
            <person name="Macias A.M."/>
            <person name="Carter-House D."/>
            <person name="Lovett B."/>
            <person name="Kasson L.R."/>
            <person name="Berry K."/>
            <person name="Grigoriev I."/>
            <person name="Chang Y."/>
            <person name="Spatafora J."/>
            <person name="Kasson M.T."/>
        </authorList>
    </citation>
    <scope>NUCLEOTIDE SEQUENCE</scope>
    <source>
        <strain evidence="3">NRRL A-21654</strain>
    </source>
</reference>
<dbReference type="Pfam" id="PF13349">
    <property type="entry name" value="DUF4097"/>
    <property type="match status" value="1"/>
</dbReference>
<dbReference type="EMBL" id="JABAYA010000035">
    <property type="protein sequence ID" value="KAF7728547.1"/>
    <property type="molecule type" value="Genomic_DNA"/>
</dbReference>
<feature type="compositionally biased region" description="Pro residues" evidence="1">
    <location>
        <begin position="99"/>
        <end position="109"/>
    </location>
</feature>
<protein>
    <recommendedName>
        <fullName evidence="2">DUF4097 domain-containing protein</fullName>
    </recommendedName>
</protein>
<feature type="region of interest" description="Disordered" evidence="1">
    <location>
        <begin position="26"/>
        <end position="45"/>
    </location>
</feature>
<feature type="region of interest" description="Disordered" evidence="1">
    <location>
        <begin position="499"/>
        <end position="524"/>
    </location>
</feature>
<sequence length="532" mass="58036">MSHNMVRLYTDTFDRAAKINLRNYTDDLEDNLPPPPPYSSTFTPANPMPTSAYVYPSFPSAPPAKSVTGLPEPEPYLGHYGTMGPPGHDQSPRNHASPPTNPNLSPPQSPSYHHPTAPPDDSSSSKLPFYHPKRWIPHMHDDEDGEQSISKNRPLKYALLALVIWFVIFKMLDSDSTGEDYNGGNGKGGIGGVICREDGRHDTYTWDQLPEPIQFTRGLSLGVRGSIMRGKVQIRPTVDQAGSIRAVIKVYKGADVQYNLARGTDTRLDLDIAKDGCAVVDVEVELPVSGLKNLALNLSNIEINAQDLLKVDTLHFVTSNSNIEFNGWKGIQTLMQTTNARIQSSHDLAGHDTIQLQSSNGPILLPAILGPPKSVHIKTTNGAISSDCIEATDSAQISTTNANVHIQQTKAPDVRVLSSNGGLRLPLVETGAALYAHTTNEAVTMTVLGNRHAHVDVSTSNAPLELQMLNNFEGDFSVKTSSHERVMIMDTSDTINLRVNKPHEKEGSRNQGHDGRLSAKTSNSNIRVTFIN</sequence>
<gene>
    <name evidence="3" type="ORF">EC973_005951</name>
</gene>
<dbReference type="InterPro" id="IPR025164">
    <property type="entry name" value="Toastrack_DUF4097"/>
</dbReference>
<feature type="compositionally biased region" description="Basic and acidic residues" evidence="1">
    <location>
        <begin position="501"/>
        <end position="517"/>
    </location>
</feature>
<dbReference type="OrthoDB" id="5570013at2759"/>
<keyword evidence="4" id="KW-1185">Reference proteome</keyword>
<proteinExistence type="predicted"/>
<evidence type="ECO:0000313" key="3">
    <source>
        <dbReference type="EMBL" id="KAF7728547.1"/>
    </source>
</evidence>
<organism evidence="3 4">
    <name type="scientific">Apophysomyces ossiformis</name>
    <dbReference type="NCBI Taxonomy" id="679940"/>
    <lineage>
        <taxon>Eukaryota</taxon>
        <taxon>Fungi</taxon>
        <taxon>Fungi incertae sedis</taxon>
        <taxon>Mucoromycota</taxon>
        <taxon>Mucoromycotina</taxon>
        <taxon>Mucoromycetes</taxon>
        <taxon>Mucorales</taxon>
        <taxon>Mucorineae</taxon>
        <taxon>Mucoraceae</taxon>
        <taxon>Apophysomyces</taxon>
    </lineage>
</organism>
<comment type="caution">
    <text evidence="3">The sequence shown here is derived from an EMBL/GenBank/DDBJ whole genome shotgun (WGS) entry which is preliminary data.</text>
</comment>
<evidence type="ECO:0000313" key="4">
    <source>
        <dbReference type="Proteomes" id="UP000605846"/>
    </source>
</evidence>